<gene>
    <name evidence="2" type="ORF">KACC15558_05310</name>
</gene>
<evidence type="ECO:0000313" key="3">
    <source>
        <dbReference type="Proteomes" id="UP001498935"/>
    </source>
</evidence>
<sequence>MHGMDENGSGAILDRAHPRLSRTTPSPRRTARTITRKEFHDRS</sequence>
<proteinExistence type="predicted"/>
<evidence type="ECO:0000313" key="2">
    <source>
        <dbReference type="EMBL" id="GAA5339491.1"/>
    </source>
</evidence>
<dbReference type="EMBL" id="BAABNP010000002">
    <property type="protein sequence ID" value="GAA5339491.1"/>
    <property type="molecule type" value="Genomic_DNA"/>
</dbReference>
<reference evidence="2 3" key="1">
    <citation type="submission" date="2024-02" db="EMBL/GenBank/DDBJ databases">
        <title>Characterization of antibiotic resistant novel bacterial strains and their environmental applications.</title>
        <authorList>
            <person name="Manzoor S."/>
            <person name="Abbas S."/>
            <person name="Arshad M."/>
            <person name="Li W.J."/>
            <person name="Ahmed I."/>
        </authorList>
    </citation>
    <scope>NUCLEOTIDE SEQUENCE [LARGE SCALE GENOMIC DNA]</scope>
    <source>
        <strain evidence="2 3">KACC 15558</strain>
    </source>
</reference>
<keyword evidence="3" id="KW-1185">Reference proteome</keyword>
<dbReference type="Proteomes" id="UP001498935">
    <property type="component" value="Unassembled WGS sequence"/>
</dbReference>
<feature type="region of interest" description="Disordered" evidence="1">
    <location>
        <begin position="1"/>
        <end position="43"/>
    </location>
</feature>
<protein>
    <submittedName>
        <fullName evidence="2">Uncharacterized protein</fullName>
    </submittedName>
</protein>
<name>A0ABP9TY33_9MICO</name>
<evidence type="ECO:0000256" key="1">
    <source>
        <dbReference type="SAM" id="MobiDB-lite"/>
    </source>
</evidence>
<organism evidence="2 3">
    <name type="scientific">Brevibacterium ammoniilyticum</name>
    <dbReference type="NCBI Taxonomy" id="1046555"/>
    <lineage>
        <taxon>Bacteria</taxon>
        <taxon>Bacillati</taxon>
        <taxon>Actinomycetota</taxon>
        <taxon>Actinomycetes</taxon>
        <taxon>Micrococcales</taxon>
        <taxon>Brevibacteriaceae</taxon>
        <taxon>Brevibacterium</taxon>
    </lineage>
</organism>
<comment type="caution">
    <text evidence="2">The sequence shown here is derived from an EMBL/GenBank/DDBJ whole genome shotgun (WGS) entry which is preliminary data.</text>
</comment>
<accession>A0ABP9TY33</accession>